<dbReference type="GO" id="GO:0019843">
    <property type="term" value="F:rRNA binding"/>
    <property type="evidence" value="ECO:0007669"/>
    <property type="project" value="InterPro"/>
</dbReference>
<evidence type="ECO:0000313" key="8">
    <source>
        <dbReference type="Proteomes" id="UP000037035"/>
    </source>
</evidence>
<reference evidence="7 8" key="1">
    <citation type="submission" date="2015-08" db="EMBL/GenBank/DDBJ databases">
        <title>Next Generation Sequencing and Analysis of the Genome of Puccinia sorghi L Schw, the Causal Agent of Maize Common Rust.</title>
        <authorList>
            <person name="Rochi L."/>
            <person name="Burguener G."/>
            <person name="Darino M."/>
            <person name="Turjanski A."/>
            <person name="Kreff E."/>
            <person name="Dieguez M.J."/>
            <person name="Sacco F."/>
        </authorList>
    </citation>
    <scope>NUCLEOTIDE SEQUENCE [LARGE SCALE GENOMIC DNA]</scope>
    <source>
        <strain evidence="7 8">RO10H11247</strain>
    </source>
</reference>
<dbReference type="PROSITE" id="PS50833">
    <property type="entry name" value="BRIX"/>
    <property type="match status" value="1"/>
</dbReference>
<evidence type="ECO:0000256" key="3">
    <source>
        <dbReference type="ARBA" id="ARBA00022517"/>
    </source>
</evidence>
<dbReference type="PANTHER" id="PTHR13634:SF0">
    <property type="entry name" value="RIBOSOME BIOGENESIS PROTEIN BRX1 HOMOLOG"/>
    <property type="match status" value="1"/>
</dbReference>
<accession>A0A0L6ULJ7</accession>
<feature type="domain" description="Brix" evidence="6">
    <location>
        <begin position="42"/>
        <end position="214"/>
    </location>
</feature>
<feature type="region of interest" description="Disordered" evidence="5">
    <location>
        <begin position="1"/>
        <end position="35"/>
    </location>
</feature>
<dbReference type="SUPFAM" id="SSF52954">
    <property type="entry name" value="Class II aaRS ABD-related"/>
    <property type="match status" value="1"/>
</dbReference>
<dbReference type="VEuPathDB" id="FungiDB:VP01_503g3"/>
<evidence type="ECO:0000256" key="1">
    <source>
        <dbReference type="ARBA" id="ARBA00004604"/>
    </source>
</evidence>
<dbReference type="EMBL" id="LAVV01010209">
    <property type="protein sequence ID" value="KNZ49398.1"/>
    <property type="molecule type" value="Genomic_DNA"/>
</dbReference>
<evidence type="ECO:0000256" key="4">
    <source>
        <dbReference type="ARBA" id="ARBA00023242"/>
    </source>
</evidence>
<dbReference type="STRING" id="27349.A0A0L6ULJ7"/>
<comment type="caution">
    <text evidence="7">The sequence shown here is derived from an EMBL/GenBank/DDBJ whole genome shotgun (WGS) entry which is preliminary data.</text>
</comment>
<evidence type="ECO:0000256" key="5">
    <source>
        <dbReference type="SAM" id="MobiDB-lite"/>
    </source>
</evidence>
<feature type="compositionally biased region" description="Polar residues" evidence="5">
    <location>
        <begin position="1"/>
        <end position="12"/>
    </location>
</feature>
<proteinExistence type="inferred from homology"/>
<dbReference type="InterPro" id="IPR026532">
    <property type="entry name" value="BRX1"/>
</dbReference>
<dbReference type="OrthoDB" id="1638493at2759"/>
<dbReference type="GO" id="GO:0000027">
    <property type="term" value="P:ribosomal large subunit assembly"/>
    <property type="evidence" value="ECO:0007669"/>
    <property type="project" value="TreeGrafter"/>
</dbReference>
<dbReference type="Pfam" id="PF04427">
    <property type="entry name" value="Brix"/>
    <property type="match status" value="1"/>
</dbReference>
<name>A0A0L6ULJ7_9BASI</name>
<evidence type="ECO:0000313" key="7">
    <source>
        <dbReference type="EMBL" id="KNZ49398.1"/>
    </source>
</evidence>
<dbReference type="Proteomes" id="UP000037035">
    <property type="component" value="Unassembled WGS sequence"/>
</dbReference>
<keyword evidence="8" id="KW-1185">Reference proteome</keyword>
<protein>
    <recommendedName>
        <fullName evidence="6">Brix domain-containing protein</fullName>
    </recommendedName>
</protein>
<gene>
    <name evidence="7" type="ORF">VP01_503g3</name>
</gene>
<dbReference type="InterPro" id="IPR007109">
    <property type="entry name" value="Brix"/>
</dbReference>
<evidence type="ECO:0000256" key="2">
    <source>
        <dbReference type="ARBA" id="ARBA00006369"/>
    </source>
</evidence>
<dbReference type="GO" id="GO:0006364">
    <property type="term" value="P:rRNA processing"/>
    <property type="evidence" value="ECO:0007669"/>
    <property type="project" value="InterPro"/>
</dbReference>
<evidence type="ECO:0000259" key="6">
    <source>
        <dbReference type="PROSITE" id="PS50833"/>
    </source>
</evidence>
<dbReference type="PANTHER" id="PTHR13634">
    <property type="entry name" value="RIBOSOME BIOGENESIS PROTEIN BRIX"/>
    <property type="match status" value="1"/>
</dbReference>
<dbReference type="AlphaFoldDB" id="A0A0L6ULJ7"/>
<comment type="subcellular location">
    <subcellularLocation>
        <location evidence="1">Nucleus</location>
        <location evidence="1">Nucleolus</location>
    </subcellularLocation>
</comment>
<comment type="similarity">
    <text evidence="2">Belongs to the BRX1 family.</text>
</comment>
<dbReference type="GO" id="GO:0005730">
    <property type="term" value="C:nucleolus"/>
    <property type="evidence" value="ECO:0007669"/>
    <property type="project" value="UniProtKB-SubCell"/>
</dbReference>
<keyword evidence="3" id="KW-0690">Ribosome biogenesis</keyword>
<organism evidence="7 8">
    <name type="scientific">Puccinia sorghi</name>
    <dbReference type="NCBI Taxonomy" id="27349"/>
    <lineage>
        <taxon>Eukaryota</taxon>
        <taxon>Fungi</taxon>
        <taxon>Dikarya</taxon>
        <taxon>Basidiomycota</taxon>
        <taxon>Pucciniomycotina</taxon>
        <taxon>Pucciniomycetes</taxon>
        <taxon>Pucciniales</taxon>
        <taxon>Pucciniaceae</taxon>
        <taxon>Puccinia</taxon>
    </lineage>
</organism>
<keyword evidence="4" id="KW-0539">Nucleus</keyword>
<dbReference type="SMART" id="SM00879">
    <property type="entry name" value="Brix"/>
    <property type="match status" value="1"/>
</dbReference>
<sequence>MASRSAQTSSQALVAGGKKRKNEDREETEGAESAVQHRPYKSKVLILCSRGITYRMRHLMNDLANLITHSKKDAKLDSKHALPSINELADLNSCNHALYFESRRHSDLYLWASRCPNGPSIRFHVVNVHTMDEMKMTGNCLKGSRPIVTFGKEFEESSHWKVCKEVLTNILQKSTLDPAATNKKKSSDAEDLSLTEIGPRFVLTPIKLFEGSFSGPCLWENKDFVPPVQAMKEHKTEAALKYVGRKEQESSREARKVMMDLMRPDDELEKRKVAGHPRAPSEIDTIKRFKACHTCGPSMLSFLALMRKASDNKIHPELLELMLEIIENCKKMKETQEDNNSSVGELL</sequence>